<dbReference type="OrthoDB" id="7388137at2"/>
<name>A0A844YA01_9SPHN</name>
<feature type="transmembrane region" description="Helical" evidence="5">
    <location>
        <begin position="234"/>
        <end position="258"/>
    </location>
</feature>
<keyword evidence="6" id="KW-0808">Transferase</keyword>
<feature type="transmembrane region" description="Helical" evidence="5">
    <location>
        <begin position="139"/>
        <end position="161"/>
    </location>
</feature>
<reference evidence="6 7" key="1">
    <citation type="submission" date="2019-12" db="EMBL/GenBank/DDBJ databases">
        <title>Genomic-based taxomic classification of the family Erythrobacteraceae.</title>
        <authorList>
            <person name="Xu L."/>
        </authorList>
    </citation>
    <scope>NUCLEOTIDE SEQUENCE [LARGE SCALE GENOMIC DNA]</scope>
    <source>
        <strain evidence="6 7">JCM 17468</strain>
    </source>
</reference>
<evidence type="ECO:0000313" key="7">
    <source>
        <dbReference type="Proteomes" id="UP000430272"/>
    </source>
</evidence>
<protein>
    <submittedName>
        <fullName evidence="6">Protein-S-isoprenylcysteine methyltransferase</fullName>
    </submittedName>
</protein>
<dbReference type="Pfam" id="PF04140">
    <property type="entry name" value="ICMT"/>
    <property type="match status" value="1"/>
</dbReference>
<dbReference type="InterPro" id="IPR007269">
    <property type="entry name" value="ICMT_MeTrfase"/>
</dbReference>
<evidence type="ECO:0000256" key="3">
    <source>
        <dbReference type="ARBA" id="ARBA00022989"/>
    </source>
</evidence>
<keyword evidence="2 5" id="KW-0812">Transmembrane</keyword>
<keyword evidence="6" id="KW-0489">Methyltransferase</keyword>
<feature type="transmembrane region" description="Helical" evidence="5">
    <location>
        <begin position="362"/>
        <end position="381"/>
    </location>
</feature>
<evidence type="ECO:0000256" key="4">
    <source>
        <dbReference type="ARBA" id="ARBA00023136"/>
    </source>
</evidence>
<proteinExistence type="predicted"/>
<comment type="subcellular location">
    <subcellularLocation>
        <location evidence="1">Membrane</location>
        <topology evidence="1">Multi-pass membrane protein</topology>
    </subcellularLocation>
</comment>
<gene>
    <name evidence="6" type="ORF">GRI47_07255</name>
</gene>
<feature type="transmembrane region" description="Helical" evidence="5">
    <location>
        <begin position="63"/>
        <end position="82"/>
    </location>
</feature>
<evidence type="ECO:0000313" key="6">
    <source>
        <dbReference type="EMBL" id="MXO53802.1"/>
    </source>
</evidence>
<feature type="transmembrane region" description="Helical" evidence="5">
    <location>
        <begin position="270"/>
        <end position="296"/>
    </location>
</feature>
<dbReference type="Proteomes" id="UP000430272">
    <property type="component" value="Unassembled WGS sequence"/>
</dbReference>
<keyword evidence="3 5" id="KW-1133">Transmembrane helix</keyword>
<organism evidence="6 7">
    <name type="scientific">Qipengyuania pelagi</name>
    <dbReference type="NCBI Taxonomy" id="994320"/>
    <lineage>
        <taxon>Bacteria</taxon>
        <taxon>Pseudomonadati</taxon>
        <taxon>Pseudomonadota</taxon>
        <taxon>Alphaproteobacteria</taxon>
        <taxon>Sphingomonadales</taxon>
        <taxon>Erythrobacteraceae</taxon>
        <taxon>Qipengyuania</taxon>
    </lineage>
</organism>
<dbReference type="Gene3D" id="1.20.120.1630">
    <property type="match status" value="1"/>
</dbReference>
<evidence type="ECO:0000256" key="2">
    <source>
        <dbReference type="ARBA" id="ARBA00022692"/>
    </source>
</evidence>
<comment type="caution">
    <text evidence="6">The sequence shown here is derived from an EMBL/GenBank/DDBJ whole genome shotgun (WGS) entry which is preliminary data.</text>
</comment>
<sequence length="454" mass="51551">MDTAEAPSHAARPPRPESDVSSFVGLVGLAGLFAWVAVSRNFAAIADYFDLAMPREPMSGPHSALVALFAAAVPMALWSVLVDKVHLRPSTGIDWSLRRTRPPDRGTSMVKLLGLWATWAVIAALYCLCRWYWDGNYVFAIKVLTWAALPLVVLSVPYVLWLDRVMVNPRDHAWHFGALILGRPGWDPEQIKKHWRTWIIKGFYTAFMISIVPFAFATVVSADLAQTFSQPASATLFLIEVMFMMDVIIGTVGYIMTVRPLDAHIRSGNPFLGGWIAALICYPPMVWGIMGNAQFVNYQQNTPEWLYWMQGNDPLIAVWGTLLVGLTFFYAWATFVFGLRFSNLTYRGVITNGPYRWTRHPAYVSKNLFWWFATLPFLVTTGSPVEMIRNSFFLLVVNGIYYWRARTEEAHLLREDAKYRAYYDYMAENGLITAPLTRLFAWVRHLRPVTAAPV</sequence>
<dbReference type="RefSeq" id="WP_160660615.1">
    <property type="nucleotide sequence ID" value="NZ_BAABDV010000001.1"/>
</dbReference>
<dbReference type="GO" id="GO:0004671">
    <property type="term" value="F:protein C-terminal S-isoprenylcysteine carboxyl O-methyltransferase activity"/>
    <property type="evidence" value="ECO:0007669"/>
    <property type="project" value="InterPro"/>
</dbReference>
<dbReference type="GO" id="GO:0016020">
    <property type="term" value="C:membrane"/>
    <property type="evidence" value="ECO:0007669"/>
    <property type="project" value="UniProtKB-SubCell"/>
</dbReference>
<feature type="transmembrane region" description="Helical" evidence="5">
    <location>
        <begin position="202"/>
        <end position="222"/>
    </location>
</feature>
<dbReference type="AlphaFoldDB" id="A0A844YA01"/>
<keyword evidence="7" id="KW-1185">Reference proteome</keyword>
<dbReference type="EMBL" id="WTYD01000001">
    <property type="protein sequence ID" value="MXO53802.1"/>
    <property type="molecule type" value="Genomic_DNA"/>
</dbReference>
<keyword evidence="4 5" id="KW-0472">Membrane</keyword>
<accession>A0A844YA01</accession>
<feature type="transmembrane region" description="Helical" evidence="5">
    <location>
        <begin position="316"/>
        <end position="341"/>
    </location>
</feature>
<feature type="transmembrane region" description="Helical" evidence="5">
    <location>
        <begin position="20"/>
        <end position="43"/>
    </location>
</feature>
<dbReference type="GO" id="GO:0032259">
    <property type="term" value="P:methylation"/>
    <property type="evidence" value="ECO:0007669"/>
    <property type="project" value="UniProtKB-KW"/>
</dbReference>
<feature type="transmembrane region" description="Helical" evidence="5">
    <location>
        <begin position="109"/>
        <end position="133"/>
    </location>
</feature>
<evidence type="ECO:0000256" key="1">
    <source>
        <dbReference type="ARBA" id="ARBA00004141"/>
    </source>
</evidence>
<evidence type="ECO:0000256" key="5">
    <source>
        <dbReference type="SAM" id="Phobius"/>
    </source>
</evidence>